<dbReference type="PANTHER" id="PTHR36836:SF1">
    <property type="entry name" value="COLANIC ACID BIOSYNTHESIS PROTEIN WCAK"/>
    <property type="match status" value="1"/>
</dbReference>
<dbReference type="Pfam" id="PF04230">
    <property type="entry name" value="PS_pyruv_trans"/>
    <property type="match status" value="1"/>
</dbReference>
<dbReference type="Proteomes" id="UP001165287">
    <property type="component" value="Unassembled WGS sequence"/>
</dbReference>
<accession>A0ABS7UL56</accession>
<dbReference type="InterPro" id="IPR007345">
    <property type="entry name" value="Polysacch_pyruvyl_Trfase"/>
</dbReference>
<feature type="domain" description="Polysaccharide pyruvyl transferase" evidence="1">
    <location>
        <begin position="13"/>
        <end position="338"/>
    </location>
</feature>
<dbReference type="EMBL" id="JAIQUM010000003">
    <property type="protein sequence ID" value="MBZ5749056.1"/>
    <property type="molecule type" value="Genomic_DNA"/>
</dbReference>
<dbReference type="RefSeq" id="WP_224136486.1">
    <property type="nucleotide sequence ID" value="NZ_JAIQUM010000003.1"/>
</dbReference>
<gene>
    <name evidence="2" type="ORF">K9V48_02095</name>
</gene>
<sequence>MKFLLINAYSAKNRGDAGIVASMIHLIRDIYPKAEISVMSSFWKENESFYNNYKVHSIPPTWILDHNQSSIKRYITGLKILSESLISKNSVDIKPFKEADVVISVGGGYLYSSRKGPLGVGLLNSLFHVWLAKKTNNKVIGFPQSVGPITYELDKKIVKSVLKKADTFISREKITTDFLINLGLENVKQIPDIGFILPELEVPNNKIQFIDKKVKIGLTLLDWRFAKKNSTETDIKDYVTKVADACKLLLEDGIDCHFYIFPQVTVGEGDSDLHVSNMLNEMLGKKVSTVINLDLIENRPEYLVNLYGKMDVFIGSRMHSTIFALAGNTPTIALAYQHKTRGTFNEIGLDKYVLDVVDFSQHDLYKLMEEIVKEENYPINKVEQKIKEIKKELINVLEKI</sequence>
<keyword evidence="3" id="KW-1185">Reference proteome</keyword>
<dbReference type="PANTHER" id="PTHR36836">
    <property type="entry name" value="COLANIC ACID BIOSYNTHESIS PROTEIN WCAK"/>
    <property type="match status" value="1"/>
</dbReference>
<dbReference type="GO" id="GO:0016740">
    <property type="term" value="F:transferase activity"/>
    <property type="evidence" value="ECO:0007669"/>
    <property type="project" value="UniProtKB-KW"/>
</dbReference>
<evidence type="ECO:0000313" key="3">
    <source>
        <dbReference type="Proteomes" id="UP001165287"/>
    </source>
</evidence>
<reference evidence="2" key="1">
    <citation type="submission" date="2024-05" db="EMBL/GenBank/DDBJ databases">
        <title>Metabacillus sp. nov., isolated from the rhizosphere soil of tomato plants.</title>
        <authorList>
            <person name="Ma R."/>
        </authorList>
    </citation>
    <scope>NUCLEOTIDE SEQUENCE</scope>
    <source>
        <strain evidence="2">DBTR6</strain>
    </source>
</reference>
<evidence type="ECO:0000259" key="1">
    <source>
        <dbReference type="Pfam" id="PF04230"/>
    </source>
</evidence>
<name>A0ABS7UL56_9BACI</name>
<proteinExistence type="predicted"/>
<organism evidence="2 3">
    <name type="scientific">Metabacillus rhizolycopersici</name>
    <dbReference type="NCBI Taxonomy" id="2875709"/>
    <lineage>
        <taxon>Bacteria</taxon>
        <taxon>Bacillati</taxon>
        <taxon>Bacillota</taxon>
        <taxon>Bacilli</taxon>
        <taxon>Bacillales</taxon>
        <taxon>Bacillaceae</taxon>
        <taxon>Metabacillus</taxon>
    </lineage>
</organism>
<comment type="caution">
    <text evidence="2">The sequence shown here is derived from an EMBL/GenBank/DDBJ whole genome shotgun (WGS) entry which is preliminary data.</text>
</comment>
<evidence type="ECO:0000313" key="2">
    <source>
        <dbReference type="EMBL" id="MBZ5749056.1"/>
    </source>
</evidence>
<protein>
    <submittedName>
        <fullName evidence="2">Polysaccharide pyruvyl transferase family protein</fullName>
    </submittedName>
</protein>
<keyword evidence="2" id="KW-0808">Transferase</keyword>